<evidence type="ECO:0000256" key="1">
    <source>
        <dbReference type="ARBA" id="ARBA00004141"/>
    </source>
</evidence>
<dbReference type="EMBL" id="CADCVG010000081">
    <property type="protein sequence ID" value="CAA9458012.1"/>
    <property type="molecule type" value="Genomic_DNA"/>
</dbReference>
<feature type="transmembrane region" description="Helical" evidence="10">
    <location>
        <begin position="195"/>
        <end position="222"/>
    </location>
</feature>
<feature type="transmembrane region" description="Helical" evidence="10">
    <location>
        <begin position="63"/>
        <end position="89"/>
    </location>
</feature>
<dbReference type="NCBIfam" id="TIGR01581">
    <property type="entry name" value="Mo_ABC_porter"/>
    <property type="match status" value="1"/>
</dbReference>
<dbReference type="InterPro" id="IPR006469">
    <property type="entry name" value="NifC_ABC_porter"/>
</dbReference>
<evidence type="ECO:0000256" key="11">
    <source>
        <dbReference type="RuleBase" id="RU365097"/>
    </source>
</evidence>
<protein>
    <recommendedName>
        <fullName evidence="11">Molybdenum transport system permease</fullName>
    </recommendedName>
</protein>
<dbReference type="PROSITE" id="PS50928">
    <property type="entry name" value="ABC_TM1"/>
    <property type="match status" value="1"/>
</dbReference>
<evidence type="ECO:0000256" key="9">
    <source>
        <dbReference type="ARBA" id="ARBA00025323"/>
    </source>
</evidence>
<keyword evidence="4 11" id="KW-0500">Molybdenum</keyword>
<evidence type="ECO:0000256" key="6">
    <source>
        <dbReference type="ARBA" id="ARBA00022989"/>
    </source>
</evidence>
<keyword evidence="11" id="KW-1003">Cell membrane</keyword>
<feature type="transmembrane region" description="Helical" evidence="10">
    <location>
        <begin position="242"/>
        <end position="265"/>
    </location>
</feature>
<comment type="similarity">
    <text evidence="11">Belongs to the binding-protein-dependent transport system permease family. CysTW subfamily.</text>
</comment>
<keyword evidence="5 10" id="KW-0812">Transmembrane</keyword>
<accession>A0A6J4QXP0</accession>
<name>A0A6J4QXP0_9ACTN</name>
<comment type="subunit">
    <text evidence="2">The complex is composed of two ATP-binding proteins (CysA), two transmembrane proteins (CysT and CysW) and a solute-binding protein (CysP).</text>
</comment>
<evidence type="ECO:0000256" key="10">
    <source>
        <dbReference type="RuleBase" id="RU363032"/>
    </source>
</evidence>
<dbReference type="InterPro" id="IPR035906">
    <property type="entry name" value="MetI-like_sf"/>
</dbReference>
<dbReference type="PANTHER" id="PTHR30406:SF8">
    <property type="entry name" value="SULFATE TRANSPORT SYSTEM PERMEASE PROTEIN CYST"/>
    <property type="match status" value="1"/>
</dbReference>
<comment type="subcellular location">
    <subcellularLocation>
        <location evidence="10">Cell membrane</location>
        <topology evidence="10">Multi-pass membrane protein</topology>
    </subcellularLocation>
    <subcellularLocation>
        <location evidence="1">Membrane</location>
        <topology evidence="1">Multi-pass membrane protein</topology>
    </subcellularLocation>
</comment>
<organism evidence="13">
    <name type="scientific">uncultured Rubrobacteraceae bacterium</name>
    <dbReference type="NCBI Taxonomy" id="349277"/>
    <lineage>
        <taxon>Bacteria</taxon>
        <taxon>Bacillati</taxon>
        <taxon>Actinomycetota</taxon>
        <taxon>Rubrobacteria</taxon>
        <taxon>Rubrobacterales</taxon>
        <taxon>Rubrobacteraceae</taxon>
        <taxon>environmental samples</taxon>
    </lineage>
</organism>
<evidence type="ECO:0000256" key="3">
    <source>
        <dbReference type="ARBA" id="ARBA00022448"/>
    </source>
</evidence>
<dbReference type="InterPro" id="IPR011867">
    <property type="entry name" value="ModB_ABC"/>
</dbReference>
<dbReference type="InterPro" id="IPR005667">
    <property type="entry name" value="Sulph_transpt2"/>
</dbReference>
<reference evidence="13" key="1">
    <citation type="submission" date="2020-02" db="EMBL/GenBank/DDBJ databases">
        <authorList>
            <person name="Meier V. D."/>
        </authorList>
    </citation>
    <scope>NUCLEOTIDE SEQUENCE</scope>
    <source>
        <strain evidence="13">AVDCRST_MAG14</strain>
    </source>
</reference>
<evidence type="ECO:0000256" key="2">
    <source>
        <dbReference type="ARBA" id="ARBA00011779"/>
    </source>
</evidence>
<dbReference type="NCBIfam" id="TIGR02141">
    <property type="entry name" value="modB_ABC"/>
    <property type="match status" value="1"/>
</dbReference>
<evidence type="ECO:0000256" key="4">
    <source>
        <dbReference type="ARBA" id="ARBA00022505"/>
    </source>
</evidence>
<dbReference type="GO" id="GO:0005886">
    <property type="term" value="C:plasma membrane"/>
    <property type="evidence" value="ECO:0007669"/>
    <property type="project" value="UniProtKB-SubCell"/>
</dbReference>
<dbReference type="AlphaFoldDB" id="A0A6J4QXP0"/>
<feature type="transmembrane region" description="Helical" evidence="10">
    <location>
        <begin position="139"/>
        <end position="160"/>
    </location>
</feature>
<feature type="transmembrane region" description="Helical" evidence="10">
    <location>
        <begin position="101"/>
        <end position="127"/>
    </location>
</feature>
<feature type="domain" description="ABC transmembrane type-1" evidence="12">
    <location>
        <begin position="63"/>
        <end position="265"/>
    </location>
</feature>
<gene>
    <name evidence="13" type="ORF">AVDCRST_MAG14-1927</name>
</gene>
<dbReference type="InterPro" id="IPR000515">
    <property type="entry name" value="MetI-like"/>
</dbReference>
<dbReference type="PANTHER" id="PTHR30406">
    <property type="entry name" value="SULFATE TRANSPORT SYSTEM PERMEASE PROTEIN"/>
    <property type="match status" value="1"/>
</dbReference>
<dbReference type="Pfam" id="PF00528">
    <property type="entry name" value="BPD_transp_1"/>
    <property type="match status" value="1"/>
</dbReference>
<evidence type="ECO:0000259" key="12">
    <source>
        <dbReference type="PROSITE" id="PS50928"/>
    </source>
</evidence>
<comment type="function">
    <text evidence="11">Part of the binding-protein-dependent transport system for molybdenum; probably responsible for the translocation of the substrate across the membrane.</text>
</comment>
<feature type="transmembrane region" description="Helical" evidence="10">
    <location>
        <begin position="21"/>
        <end position="43"/>
    </location>
</feature>
<sequence>MVVTDWDKKGTSYVLAALGRLVLIVVIAVILAFLFLPLISVFISRNPLQLLATLNTDIAYQALVLSLETTFIALLIIVIFGTPLAYWVAKYSFRGKRFLEVALQMPIVVPPAVAGVGLILVFGNLGLLGGAISALGIDIGFTWIAVIMAQVFISAAFYVFAARQAFEAVDDELLAVSRTLGESPWRTFLRITTPLALPGLLSGAALSLARALGEFGATIVFAGNLPGSTQTMPLAIYTALQSNFEVAVAISALLLTVAFILLLLVSQINRRQRILS</sequence>
<keyword evidence="7" id="KW-0764">Sulfate transport</keyword>
<keyword evidence="6 10" id="KW-1133">Transmembrane helix</keyword>
<dbReference type="SUPFAM" id="SSF161098">
    <property type="entry name" value="MetI-like"/>
    <property type="match status" value="1"/>
</dbReference>
<dbReference type="CDD" id="cd06261">
    <property type="entry name" value="TM_PBP2"/>
    <property type="match status" value="1"/>
</dbReference>
<dbReference type="GO" id="GO:0015098">
    <property type="term" value="F:molybdate ion transmembrane transporter activity"/>
    <property type="evidence" value="ECO:0007669"/>
    <property type="project" value="UniProtKB-UniRule"/>
</dbReference>
<dbReference type="GO" id="GO:0015419">
    <property type="term" value="F:ABC-type sulfate transporter activity"/>
    <property type="evidence" value="ECO:0007669"/>
    <property type="project" value="InterPro"/>
</dbReference>
<evidence type="ECO:0000256" key="5">
    <source>
        <dbReference type="ARBA" id="ARBA00022692"/>
    </source>
</evidence>
<proteinExistence type="inferred from homology"/>
<keyword evidence="8 10" id="KW-0472">Membrane</keyword>
<evidence type="ECO:0000256" key="8">
    <source>
        <dbReference type="ARBA" id="ARBA00023136"/>
    </source>
</evidence>
<comment type="function">
    <text evidence="9">Part of the ABC transporter complex CysAWTP (TC 3.A.1.6.1) involved in sulfate/thiosulfate import. Probably responsible for the translocation of the substrate across the membrane.</text>
</comment>
<dbReference type="Gene3D" id="1.10.3720.10">
    <property type="entry name" value="MetI-like"/>
    <property type="match status" value="1"/>
</dbReference>
<keyword evidence="3 10" id="KW-0813">Transport</keyword>
<evidence type="ECO:0000313" key="13">
    <source>
        <dbReference type="EMBL" id="CAA9458012.1"/>
    </source>
</evidence>
<evidence type="ECO:0000256" key="7">
    <source>
        <dbReference type="ARBA" id="ARBA00023032"/>
    </source>
</evidence>